<dbReference type="PROSITE" id="PS50890">
    <property type="entry name" value="PUA"/>
    <property type="match status" value="1"/>
</dbReference>
<organism evidence="10 11">
    <name type="scientific">Sedimentisphaera salicampi</name>
    <dbReference type="NCBI Taxonomy" id="1941349"/>
    <lineage>
        <taxon>Bacteria</taxon>
        <taxon>Pseudomonadati</taxon>
        <taxon>Planctomycetota</taxon>
        <taxon>Phycisphaerae</taxon>
        <taxon>Sedimentisphaerales</taxon>
        <taxon>Sedimentisphaeraceae</taxon>
        <taxon>Sedimentisphaera</taxon>
    </lineage>
</organism>
<keyword evidence="3 8" id="KW-0641">Proline biosynthesis</keyword>
<feature type="domain" description="PUA" evidence="9">
    <location>
        <begin position="279"/>
        <end position="356"/>
    </location>
</feature>
<dbReference type="EMBL" id="CP021023">
    <property type="protein sequence ID" value="ARN57304.1"/>
    <property type="molecule type" value="Genomic_DNA"/>
</dbReference>
<dbReference type="PRINTS" id="PR00474">
    <property type="entry name" value="GLU5KINASE"/>
</dbReference>
<proteinExistence type="inferred from homology"/>
<evidence type="ECO:0000256" key="1">
    <source>
        <dbReference type="ARBA" id="ARBA00022490"/>
    </source>
</evidence>
<dbReference type="InterPro" id="IPR001057">
    <property type="entry name" value="Glu/AcGlu_kinase"/>
</dbReference>
<evidence type="ECO:0000256" key="5">
    <source>
        <dbReference type="ARBA" id="ARBA00022741"/>
    </source>
</evidence>
<dbReference type="GO" id="GO:0055129">
    <property type="term" value="P:L-proline biosynthetic process"/>
    <property type="evidence" value="ECO:0007669"/>
    <property type="project" value="UniProtKB-UniRule"/>
</dbReference>
<comment type="function">
    <text evidence="8">Catalyzes the transfer of a phosphate group to glutamate to form L-glutamate 5-phosphate.</text>
</comment>
<dbReference type="InterPro" id="IPR036393">
    <property type="entry name" value="AceGlu_kinase-like_sf"/>
</dbReference>
<dbReference type="GO" id="GO:0003723">
    <property type="term" value="F:RNA binding"/>
    <property type="evidence" value="ECO:0007669"/>
    <property type="project" value="InterPro"/>
</dbReference>
<keyword evidence="1 8" id="KW-0963">Cytoplasm</keyword>
<dbReference type="Proteomes" id="UP000193334">
    <property type="component" value="Chromosome"/>
</dbReference>
<accession>A0A1W6LNG3</accession>
<dbReference type="InterPro" id="IPR036974">
    <property type="entry name" value="PUA_sf"/>
</dbReference>
<dbReference type="InterPro" id="IPR041739">
    <property type="entry name" value="G5K_ProB"/>
</dbReference>
<dbReference type="PIRSF" id="PIRSF000729">
    <property type="entry name" value="GK"/>
    <property type="match status" value="1"/>
</dbReference>
<dbReference type="AlphaFoldDB" id="A0A1W6LNG3"/>
<feature type="binding site" evidence="8">
    <location>
        <position position="153"/>
    </location>
    <ligand>
        <name>substrate</name>
    </ligand>
</feature>
<evidence type="ECO:0000256" key="7">
    <source>
        <dbReference type="ARBA" id="ARBA00022840"/>
    </source>
</evidence>
<keyword evidence="5 8" id="KW-0547">Nucleotide-binding</keyword>
<feature type="binding site" evidence="8">
    <location>
        <position position="139"/>
    </location>
    <ligand>
        <name>substrate</name>
    </ligand>
</feature>
<dbReference type="HAMAP" id="MF_00456">
    <property type="entry name" value="ProB"/>
    <property type="match status" value="1"/>
</dbReference>
<gene>
    <name evidence="8 10" type="primary">proB</name>
    <name evidence="10" type="ORF">STSP1_01707</name>
</gene>
<dbReference type="Gene3D" id="3.40.1160.10">
    <property type="entry name" value="Acetylglutamate kinase-like"/>
    <property type="match status" value="1"/>
</dbReference>
<dbReference type="InterPro" id="IPR011529">
    <property type="entry name" value="Glu_5kinase"/>
</dbReference>
<keyword evidence="11" id="KW-1185">Reference proteome</keyword>
<protein>
    <recommendedName>
        <fullName evidence="8">Glutamate 5-kinase</fullName>
        <ecNumber evidence="8">2.7.2.11</ecNumber>
    </recommendedName>
    <alternativeName>
        <fullName evidence="8">Gamma-glutamyl kinase</fullName>
        <shortName evidence="8">GK</shortName>
    </alternativeName>
</protein>
<reference evidence="11" key="1">
    <citation type="submission" date="2017-04" db="EMBL/GenBank/DDBJ databases">
        <title>Comparative genomics and description of representatives of a novel lineage of planctomycetes thriving in anoxic sediments.</title>
        <authorList>
            <person name="Spring S."/>
            <person name="Bunk B."/>
            <person name="Sproer C."/>
        </authorList>
    </citation>
    <scope>NUCLEOTIDE SEQUENCE [LARGE SCALE GENOMIC DNA]</scope>
    <source>
        <strain evidence="11">ST-PulAB-D4</strain>
    </source>
</reference>
<comment type="subcellular location">
    <subcellularLocation>
        <location evidence="8">Cytoplasm</location>
    </subcellularLocation>
</comment>
<name>A0A1W6LNG3_9BACT</name>
<evidence type="ECO:0000256" key="8">
    <source>
        <dbReference type="HAMAP-Rule" id="MF_00456"/>
    </source>
</evidence>
<feature type="binding site" evidence="8">
    <location>
        <position position="13"/>
    </location>
    <ligand>
        <name>ATP</name>
        <dbReference type="ChEBI" id="CHEBI:30616"/>
    </ligand>
</feature>
<dbReference type="Pfam" id="PF00696">
    <property type="entry name" value="AA_kinase"/>
    <property type="match status" value="1"/>
</dbReference>
<keyword evidence="2 8" id="KW-0028">Amino-acid biosynthesis</keyword>
<dbReference type="CDD" id="cd21157">
    <property type="entry name" value="PUA_G5K"/>
    <property type="match status" value="1"/>
</dbReference>
<dbReference type="Pfam" id="PF01472">
    <property type="entry name" value="PUA"/>
    <property type="match status" value="1"/>
</dbReference>
<dbReference type="KEGG" id="pbp:STSP1_01707"/>
<evidence type="ECO:0000256" key="6">
    <source>
        <dbReference type="ARBA" id="ARBA00022777"/>
    </source>
</evidence>
<dbReference type="PANTHER" id="PTHR43654:SF3">
    <property type="entry name" value="GLUTAMATE 5-KINASE"/>
    <property type="match status" value="1"/>
</dbReference>
<keyword evidence="6 8" id="KW-0418">Kinase</keyword>
<dbReference type="NCBIfam" id="TIGR01027">
    <property type="entry name" value="proB"/>
    <property type="match status" value="1"/>
</dbReference>
<dbReference type="RefSeq" id="WP_085755959.1">
    <property type="nucleotide sequence ID" value="NZ_CP021023.1"/>
</dbReference>
<evidence type="ECO:0000313" key="11">
    <source>
        <dbReference type="Proteomes" id="UP000193334"/>
    </source>
</evidence>
<dbReference type="GO" id="GO:0004349">
    <property type="term" value="F:glutamate 5-kinase activity"/>
    <property type="evidence" value="ECO:0007669"/>
    <property type="project" value="UniProtKB-UniRule"/>
</dbReference>
<feature type="binding site" evidence="8">
    <location>
        <begin position="173"/>
        <end position="174"/>
    </location>
    <ligand>
        <name>ATP</name>
        <dbReference type="ChEBI" id="CHEBI:30616"/>
    </ligand>
</feature>
<dbReference type="UniPathway" id="UPA00098">
    <property type="reaction ID" value="UER00359"/>
</dbReference>
<dbReference type="InterPro" id="IPR005715">
    <property type="entry name" value="Glu_5kinase/COase_Synthase"/>
</dbReference>
<evidence type="ECO:0000256" key="3">
    <source>
        <dbReference type="ARBA" id="ARBA00022650"/>
    </source>
</evidence>
<dbReference type="InterPro" id="IPR002478">
    <property type="entry name" value="PUA"/>
</dbReference>
<comment type="catalytic activity">
    <reaction evidence="8">
        <text>L-glutamate + ATP = L-glutamyl 5-phosphate + ADP</text>
        <dbReference type="Rhea" id="RHEA:14877"/>
        <dbReference type="ChEBI" id="CHEBI:29985"/>
        <dbReference type="ChEBI" id="CHEBI:30616"/>
        <dbReference type="ChEBI" id="CHEBI:58274"/>
        <dbReference type="ChEBI" id="CHEBI:456216"/>
        <dbReference type="EC" id="2.7.2.11"/>
    </reaction>
</comment>
<feature type="binding site" evidence="8">
    <location>
        <begin position="215"/>
        <end position="221"/>
    </location>
    <ligand>
        <name>ATP</name>
        <dbReference type="ChEBI" id="CHEBI:30616"/>
    </ligand>
</feature>
<dbReference type="GO" id="GO:0005829">
    <property type="term" value="C:cytosol"/>
    <property type="evidence" value="ECO:0007669"/>
    <property type="project" value="TreeGrafter"/>
</dbReference>
<evidence type="ECO:0000256" key="2">
    <source>
        <dbReference type="ARBA" id="ARBA00022605"/>
    </source>
</evidence>
<dbReference type="FunFam" id="3.40.1160.10:FF:000018">
    <property type="entry name" value="Glutamate 5-kinase"/>
    <property type="match status" value="1"/>
</dbReference>
<feature type="binding site" evidence="8">
    <location>
        <position position="52"/>
    </location>
    <ligand>
        <name>substrate</name>
    </ligand>
</feature>
<dbReference type="InterPro" id="IPR015947">
    <property type="entry name" value="PUA-like_sf"/>
</dbReference>
<comment type="similarity">
    <text evidence="8">Belongs to the glutamate 5-kinase family.</text>
</comment>
<dbReference type="InterPro" id="IPR001048">
    <property type="entry name" value="Asp/Glu/Uridylate_kinase"/>
</dbReference>
<comment type="pathway">
    <text evidence="8">Amino-acid biosynthesis; L-proline biosynthesis; L-glutamate 5-semialdehyde from L-glutamate: step 1/2.</text>
</comment>
<evidence type="ECO:0000259" key="9">
    <source>
        <dbReference type="SMART" id="SM00359"/>
    </source>
</evidence>
<sequence length="368" mass="40178">MRNFSQIKRIVVKIGTNTLKGESGINSALIVDIARQVKKLHEMGFEVLLVSSGAIGMGAGRLGLSSKVKSIKMRQACAAIGQPLLMYEYSKAFEIYNIVISQVLLTAWVMDNRTSYLNLRNAVEKLLSLGSVPIINENDSISTDEIQSAFGDNDRLSALVASKVDADLLVMLSDIDRLYTKDPRKHKDAEPLKIVEQLTDEHRRYAGESGSEFATGGMKTKLDAIKIASDSDCRVIITSGKLENVLLKIIDGEDIGTLFMPRRKLGSKARWILNTTPAGRIELDEGAMKAVKNHKSLLPKGIVSVDGVFEEGSVVSLSGKAKAVTTMSSDEISSLIGKHSSEIRKVLGSERKDVVALPEDIVFDESRN</sequence>
<dbReference type="Gene3D" id="2.30.130.10">
    <property type="entry name" value="PUA domain"/>
    <property type="match status" value="1"/>
</dbReference>
<dbReference type="STRING" id="1941349.STSP1_01707"/>
<dbReference type="GO" id="GO:0005524">
    <property type="term" value="F:ATP binding"/>
    <property type="evidence" value="ECO:0007669"/>
    <property type="project" value="UniProtKB-KW"/>
</dbReference>
<keyword evidence="4 8" id="KW-0808">Transferase</keyword>
<evidence type="ECO:0000313" key="10">
    <source>
        <dbReference type="EMBL" id="ARN57304.1"/>
    </source>
</evidence>
<dbReference type="CDD" id="cd04242">
    <property type="entry name" value="AAK_G5K_ProB"/>
    <property type="match status" value="1"/>
</dbReference>
<dbReference type="PANTHER" id="PTHR43654">
    <property type="entry name" value="GLUTAMATE 5-KINASE"/>
    <property type="match status" value="1"/>
</dbReference>
<dbReference type="SMART" id="SM00359">
    <property type="entry name" value="PUA"/>
    <property type="match status" value="1"/>
</dbReference>
<keyword evidence="7 8" id="KW-0067">ATP-binding</keyword>
<dbReference type="SUPFAM" id="SSF53633">
    <property type="entry name" value="Carbamate kinase-like"/>
    <property type="match status" value="1"/>
</dbReference>
<dbReference type="SUPFAM" id="SSF88697">
    <property type="entry name" value="PUA domain-like"/>
    <property type="match status" value="1"/>
</dbReference>
<dbReference type="EC" id="2.7.2.11" evidence="8"/>
<evidence type="ECO:0000256" key="4">
    <source>
        <dbReference type="ARBA" id="ARBA00022679"/>
    </source>
</evidence>